<sequence length="238" mass="24940">MSSPRSSRPDKLPPAPLSPSKTKPIPIAAGPGARERRPRSMSLSSESTGSPGSPTTPPPMSATSTSPKIGLPSPATSPILSYFLAQSPSSKAGTFPFRKFGGPTPVFEEDETDIKEAPTTHHTRRASTAVAERLAQPVSPVLPDAHHERGQGVMRRLSLSGAFMSPEIGKRGRLSPPNVPPNSAVSPTQTSLPPFGDHGPGSKPRRAATLSAGDGRPRRAPSPMGERILKGHFDGFGN</sequence>
<feature type="region of interest" description="Disordered" evidence="1">
    <location>
        <begin position="1"/>
        <end position="76"/>
    </location>
</feature>
<gene>
    <name evidence="2" type="ORF">HMN09_01323300</name>
</gene>
<proteinExistence type="predicted"/>
<comment type="caution">
    <text evidence="2">The sequence shown here is derived from an EMBL/GenBank/DDBJ whole genome shotgun (WGS) entry which is preliminary data.</text>
</comment>
<evidence type="ECO:0000256" key="1">
    <source>
        <dbReference type="SAM" id="MobiDB-lite"/>
    </source>
</evidence>
<dbReference type="EMBL" id="JACAZE010000028">
    <property type="protein sequence ID" value="KAF7289611.1"/>
    <property type="molecule type" value="Genomic_DNA"/>
</dbReference>
<name>A0A8H6RZ17_MYCCL</name>
<feature type="region of interest" description="Disordered" evidence="1">
    <location>
        <begin position="166"/>
        <end position="238"/>
    </location>
</feature>
<evidence type="ECO:0000313" key="3">
    <source>
        <dbReference type="Proteomes" id="UP000613580"/>
    </source>
</evidence>
<feature type="compositionally biased region" description="Low complexity" evidence="1">
    <location>
        <begin position="40"/>
        <end position="53"/>
    </location>
</feature>
<feature type="compositionally biased region" description="Basic and acidic residues" evidence="1">
    <location>
        <begin position="227"/>
        <end position="238"/>
    </location>
</feature>
<keyword evidence="3" id="KW-1185">Reference proteome</keyword>
<evidence type="ECO:0000313" key="2">
    <source>
        <dbReference type="EMBL" id="KAF7289611.1"/>
    </source>
</evidence>
<feature type="region of interest" description="Disordered" evidence="1">
    <location>
        <begin position="102"/>
        <end position="132"/>
    </location>
</feature>
<reference evidence="2" key="1">
    <citation type="submission" date="2020-05" db="EMBL/GenBank/DDBJ databases">
        <title>Mycena genomes resolve the evolution of fungal bioluminescence.</title>
        <authorList>
            <person name="Tsai I.J."/>
        </authorList>
    </citation>
    <scope>NUCLEOTIDE SEQUENCE</scope>
    <source>
        <strain evidence="2">110903Hualien_Pintung</strain>
    </source>
</reference>
<dbReference type="OrthoDB" id="2554033at2759"/>
<protein>
    <submittedName>
        <fullName evidence="2">Uncharacterized protein</fullName>
    </submittedName>
</protein>
<dbReference type="AlphaFoldDB" id="A0A8H6RZ17"/>
<dbReference type="Proteomes" id="UP000613580">
    <property type="component" value="Unassembled WGS sequence"/>
</dbReference>
<organism evidence="2 3">
    <name type="scientific">Mycena chlorophos</name>
    <name type="common">Agaric fungus</name>
    <name type="synonym">Agaricus chlorophos</name>
    <dbReference type="NCBI Taxonomy" id="658473"/>
    <lineage>
        <taxon>Eukaryota</taxon>
        <taxon>Fungi</taxon>
        <taxon>Dikarya</taxon>
        <taxon>Basidiomycota</taxon>
        <taxon>Agaricomycotina</taxon>
        <taxon>Agaricomycetes</taxon>
        <taxon>Agaricomycetidae</taxon>
        <taxon>Agaricales</taxon>
        <taxon>Marasmiineae</taxon>
        <taxon>Mycenaceae</taxon>
        <taxon>Mycena</taxon>
    </lineage>
</organism>
<accession>A0A8H6RZ17</accession>